<feature type="region of interest" description="Disordered" evidence="1">
    <location>
        <begin position="114"/>
        <end position="179"/>
    </location>
</feature>
<dbReference type="Proteomes" id="UP001359485">
    <property type="component" value="Unassembled WGS sequence"/>
</dbReference>
<comment type="caution">
    <text evidence="2">The sequence shown here is derived from an EMBL/GenBank/DDBJ whole genome shotgun (WGS) entry which is preliminary data.</text>
</comment>
<reference evidence="2 3" key="1">
    <citation type="submission" date="2023-09" db="EMBL/GenBank/DDBJ databases">
        <title>Genomes of two closely related lineages of the louse Polyplax serrata with different host specificities.</title>
        <authorList>
            <person name="Martinu J."/>
            <person name="Tarabai H."/>
            <person name="Stefka J."/>
            <person name="Hypsa V."/>
        </authorList>
    </citation>
    <scope>NUCLEOTIDE SEQUENCE [LARGE SCALE GENOMIC DNA]</scope>
    <source>
        <strain evidence="2">98ZLc_SE</strain>
    </source>
</reference>
<protein>
    <submittedName>
        <fullName evidence="2">Uncharacterized protein</fullName>
    </submittedName>
</protein>
<dbReference type="EMBL" id="JAWJWF010000004">
    <property type="protein sequence ID" value="KAK6633484.1"/>
    <property type="molecule type" value="Genomic_DNA"/>
</dbReference>
<evidence type="ECO:0000313" key="2">
    <source>
        <dbReference type="EMBL" id="KAK6633484.1"/>
    </source>
</evidence>
<gene>
    <name evidence="2" type="ORF">RUM44_004091</name>
</gene>
<proteinExistence type="predicted"/>
<name>A0ABR1B1U6_POLSC</name>
<organism evidence="2 3">
    <name type="scientific">Polyplax serrata</name>
    <name type="common">Common mouse louse</name>
    <dbReference type="NCBI Taxonomy" id="468196"/>
    <lineage>
        <taxon>Eukaryota</taxon>
        <taxon>Metazoa</taxon>
        <taxon>Ecdysozoa</taxon>
        <taxon>Arthropoda</taxon>
        <taxon>Hexapoda</taxon>
        <taxon>Insecta</taxon>
        <taxon>Pterygota</taxon>
        <taxon>Neoptera</taxon>
        <taxon>Paraneoptera</taxon>
        <taxon>Psocodea</taxon>
        <taxon>Troctomorpha</taxon>
        <taxon>Phthiraptera</taxon>
        <taxon>Anoplura</taxon>
        <taxon>Polyplacidae</taxon>
        <taxon>Polyplax</taxon>
    </lineage>
</organism>
<sequence>MSHEKHGEGTSIDFHKLDRPGHLANSEVLKMLEEVEFEEIKEKGKQEVARGGCGCSFDRIHSGFKRVAWPPPPEDVEVVPEITEQAPANSQDPSYTHAKTLPSTLVEVHPEQHRPWDNQIGGGYQSPQPQAPYETFARVPSPQPKLYRPVNFEPPKTTIRLRPTPPIEQEPFPVFESQPAVIMEQGGTRMRGDEKWPPADYKAQAEAENEARKALARGPACRPRRVNKDYTSFFAQHALNASYPSYRAPPGTQHYLEDGTSQF</sequence>
<keyword evidence="3" id="KW-1185">Reference proteome</keyword>
<accession>A0ABR1B1U6</accession>
<evidence type="ECO:0000256" key="1">
    <source>
        <dbReference type="SAM" id="MobiDB-lite"/>
    </source>
</evidence>
<evidence type="ECO:0000313" key="3">
    <source>
        <dbReference type="Proteomes" id="UP001359485"/>
    </source>
</evidence>